<dbReference type="GO" id="GO:0019005">
    <property type="term" value="C:SCF ubiquitin ligase complex"/>
    <property type="evidence" value="ECO:0007669"/>
    <property type="project" value="TreeGrafter"/>
</dbReference>
<organism evidence="2 3">
    <name type="scientific">Dillenia turbinata</name>
    <dbReference type="NCBI Taxonomy" id="194707"/>
    <lineage>
        <taxon>Eukaryota</taxon>
        <taxon>Viridiplantae</taxon>
        <taxon>Streptophyta</taxon>
        <taxon>Embryophyta</taxon>
        <taxon>Tracheophyta</taxon>
        <taxon>Spermatophyta</taxon>
        <taxon>Magnoliopsida</taxon>
        <taxon>eudicotyledons</taxon>
        <taxon>Gunneridae</taxon>
        <taxon>Pentapetalae</taxon>
        <taxon>Dilleniales</taxon>
        <taxon>Dilleniaceae</taxon>
        <taxon>Dillenia</taxon>
    </lineage>
</organism>
<dbReference type="SUPFAM" id="SSF81383">
    <property type="entry name" value="F-box domain"/>
    <property type="match status" value="1"/>
</dbReference>
<dbReference type="GO" id="GO:0031146">
    <property type="term" value="P:SCF-dependent proteasomal ubiquitin-dependent protein catabolic process"/>
    <property type="evidence" value="ECO:0007669"/>
    <property type="project" value="InterPro"/>
</dbReference>
<reference evidence="2 3" key="1">
    <citation type="submission" date="2023-12" db="EMBL/GenBank/DDBJ databases">
        <title>A high-quality genome assembly for Dillenia turbinata (Dilleniales).</title>
        <authorList>
            <person name="Chanderbali A."/>
        </authorList>
    </citation>
    <scope>NUCLEOTIDE SEQUENCE [LARGE SCALE GENOMIC DNA]</scope>
    <source>
        <strain evidence="2">LSX21</strain>
        <tissue evidence="2">Leaf</tissue>
    </source>
</reference>
<feature type="domain" description="F-box" evidence="1">
    <location>
        <begin position="15"/>
        <end position="56"/>
    </location>
</feature>
<dbReference type="InterPro" id="IPR001810">
    <property type="entry name" value="F-box_dom"/>
</dbReference>
<name>A0AAN8V296_9MAGN</name>
<dbReference type="AlphaFoldDB" id="A0AAN8V296"/>
<dbReference type="Proteomes" id="UP001370490">
    <property type="component" value="Unassembled WGS sequence"/>
</dbReference>
<dbReference type="Gene3D" id="1.20.1280.50">
    <property type="match status" value="1"/>
</dbReference>
<comment type="caution">
    <text evidence="2">The sequence shown here is derived from an EMBL/GenBank/DDBJ whole genome shotgun (WGS) entry which is preliminary data.</text>
</comment>
<accession>A0AAN8V296</accession>
<dbReference type="InterPro" id="IPR036047">
    <property type="entry name" value="F-box-like_dom_sf"/>
</dbReference>
<dbReference type="PANTHER" id="PTHR16008">
    <property type="entry name" value="F-BOX ONLY PROTEIN 4"/>
    <property type="match status" value="1"/>
</dbReference>
<protein>
    <recommendedName>
        <fullName evidence="1">F-box domain-containing protein</fullName>
    </recommendedName>
</protein>
<dbReference type="PANTHER" id="PTHR16008:SF4">
    <property type="entry name" value="F-BOX ONLY PROTEIN 4"/>
    <property type="match status" value="1"/>
</dbReference>
<proteinExistence type="predicted"/>
<dbReference type="Pfam" id="PF12937">
    <property type="entry name" value="F-box-like"/>
    <property type="match status" value="1"/>
</dbReference>
<gene>
    <name evidence="2" type="ORF">RJ641_012523</name>
</gene>
<sequence>MNMNFSKQMIENSPPDDIALEIASLLQVSDTCALGSCSRFWQELCSSECLWLCLCTRRWPSLGMEGNLHSETMKREEKFSIIRNVELCSTSLLCSSSSPNSLELRDY</sequence>
<evidence type="ECO:0000313" key="3">
    <source>
        <dbReference type="Proteomes" id="UP001370490"/>
    </source>
</evidence>
<dbReference type="EMBL" id="JBAMMX010000019">
    <property type="protein sequence ID" value="KAK6922016.1"/>
    <property type="molecule type" value="Genomic_DNA"/>
</dbReference>
<keyword evidence="3" id="KW-1185">Reference proteome</keyword>
<evidence type="ECO:0000259" key="1">
    <source>
        <dbReference type="Pfam" id="PF12937"/>
    </source>
</evidence>
<dbReference type="GO" id="GO:0000209">
    <property type="term" value="P:protein polyubiquitination"/>
    <property type="evidence" value="ECO:0007669"/>
    <property type="project" value="TreeGrafter"/>
</dbReference>
<evidence type="ECO:0000313" key="2">
    <source>
        <dbReference type="EMBL" id="KAK6922016.1"/>
    </source>
</evidence>
<dbReference type="InterPro" id="IPR039588">
    <property type="entry name" value="FBXO4"/>
</dbReference>